<proteinExistence type="predicted"/>
<feature type="region of interest" description="Disordered" evidence="1">
    <location>
        <begin position="91"/>
        <end position="168"/>
    </location>
</feature>
<accession>A0A9P5TMF3</accession>
<sequence>MTWTGPRSYPLLRSLSSHVRRQPLFPRLSGLWIQRATYISVSTLNRDLLDIVNQPINDISGLTYTKTHIHMQGGHIHRGWLFYANVPKGEGEDITETETDDLDTEPDNLDPASLDTRDLQQSEPGITTAPVEAVSTPGGGLSATSVPLKPKETPEESEEPPLPSTIPFPPGTRGYLYYQGHPRFPLIAGGVRFRVLPEGAEDFEAGHDLQLPNGKPWVRVLNAALVNNPGIMAKLIEENLVLKNFMELRRQRKLELAMRPVKPLKPIQKSHTEAGLSVNPLYKWDDTFFLDLEHTAAHFSFVKWTEKYPFHLWYLFRDRRPACKKTYGASNSGFAPYRGVVAAHFELSSLPEHTGDDPHVVIRILQIVQPVSVVVHDYDGFVNMPVEGELLSRGLGSKRLPLSFPLNEKPRCQPYLRKLFLDATNIKFTPHRRLQYKRLIQYIRTKVDQ</sequence>
<dbReference type="OrthoDB" id="2839137at2759"/>
<dbReference type="EMBL" id="JADNYJ010000044">
    <property type="protein sequence ID" value="KAF8901015.1"/>
    <property type="molecule type" value="Genomic_DNA"/>
</dbReference>
<evidence type="ECO:0000313" key="3">
    <source>
        <dbReference type="Proteomes" id="UP000724874"/>
    </source>
</evidence>
<dbReference type="AlphaFoldDB" id="A0A9P5TMF3"/>
<gene>
    <name evidence="2" type="ORF">CPB84DRAFT_1730018</name>
</gene>
<dbReference type="Proteomes" id="UP000724874">
    <property type="component" value="Unassembled WGS sequence"/>
</dbReference>
<keyword evidence="3" id="KW-1185">Reference proteome</keyword>
<name>A0A9P5TMF3_GYMJU</name>
<comment type="caution">
    <text evidence="2">The sequence shown here is derived from an EMBL/GenBank/DDBJ whole genome shotgun (WGS) entry which is preliminary data.</text>
</comment>
<organism evidence="2 3">
    <name type="scientific">Gymnopilus junonius</name>
    <name type="common">Spectacular rustgill mushroom</name>
    <name type="synonym">Gymnopilus spectabilis subsp. junonius</name>
    <dbReference type="NCBI Taxonomy" id="109634"/>
    <lineage>
        <taxon>Eukaryota</taxon>
        <taxon>Fungi</taxon>
        <taxon>Dikarya</taxon>
        <taxon>Basidiomycota</taxon>
        <taxon>Agaricomycotina</taxon>
        <taxon>Agaricomycetes</taxon>
        <taxon>Agaricomycetidae</taxon>
        <taxon>Agaricales</taxon>
        <taxon>Agaricineae</taxon>
        <taxon>Hymenogastraceae</taxon>
        <taxon>Gymnopilus</taxon>
    </lineage>
</organism>
<evidence type="ECO:0000313" key="2">
    <source>
        <dbReference type="EMBL" id="KAF8901015.1"/>
    </source>
</evidence>
<evidence type="ECO:0000256" key="1">
    <source>
        <dbReference type="SAM" id="MobiDB-lite"/>
    </source>
</evidence>
<protein>
    <submittedName>
        <fullName evidence="2">Uncharacterized protein</fullName>
    </submittedName>
</protein>
<feature type="compositionally biased region" description="Acidic residues" evidence="1">
    <location>
        <begin position="92"/>
        <end position="108"/>
    </location>
</feature>
<reference evidence="2" key="1">
    <citation type="submission" date="2020-11" db="EMBL/GenBank/DDBJ databases">
        <authorList>
            <consortium name="DOE Joint Genome Institute"/>
            <person name="Ahrendt S."/>
            <person name="Riley R."/>
            <person name="Andreopoulos W."/>
            <person name="LaButti K."/>
            <person name="Pangilinan J."/>
            <person name="Ruiz-duenas F.J."/>
            <person name="Barrasa J.M."/>
            <person name="Sanchez-Garcia M."/>
            <person name="Camarero S."/>
            <person name="Miyauchi S."/>
            <person name="Serrano A."/>
            <person name="Linde D."/>
            <person name="Babiker R."/>
            <person name="Drula E."/>
            <person name="Ayuso-Fernandez I."/>
            <person name="Pacheco R."/>
            <person name="Padilla G."/>
            <person name="Ferreira P."/>
            <person name="Barriuso J."/>
            <person name="Kellner H."/>
            <person name="Castanera R."/>
            <person name="Alfaro M."/>
            <person name="Ramirez L."/>
            <person name="Pisabarro A.G."/>
            <person name="Kuo A."/>
            <person name="Tritt A."/>
            <person name="Lipzen A."/>
            <person name="He G."/>
            <person name="Yan M."/>
            <person name="Ng V."/>
            <person name="Cullen D."/>
            <person name="Martin F."/>
            <person name="Rosso M.-N."/>
            <person name="Henrissat B."/>
            <person name="Hibbett D."/>
            <person name="Martinez A.T."/>
            <person name="Grigoriev I.V."/>
        </authorList>
    </citation>
    <scope>NUCLEOTIDE SEQUENCE</scope>
    <source>
        <strain evidence="2">AH 44721</strain>
    </source>
</reference>